<sequence length="241" mass="25330">MKPSITTGNSLAQWLNQPRPDALRGSRVNAEPVGKADTASPLQQGSALGERVGRLGQATVQMAQTFLGDFARTLFGDAAEGMQVQFDAFDLSASSSAGAALLQRGDGLSAAAFELQDSSSFTGRGTLTTADGRTFEFEVEVRYQAVQQATYASHGDEAATTDSASGWRSLFDGTAADLLRHLSAEPARQPFALQGAATDAPFGLLGDMALQLLDLPGGPRYVDLPALLQSRPEQPGLRVKA</sequence>
<evidence type="ECO:0000313" key="3">
    <source>
        <dbReference type="Proteomes" id="UP001061302"/>
    </source>
</evidence>
<dbReference type="EMBL" id="CP106753">
    <property type="protein sequence ID" value="UXY14858.1"/>
    <property type="molecule type" value="Genomic_DNA"/>
</dbReference>
<name>A0ABY6DME4_9NEIS</name>
<evidence type="ECO:0008006" key="4">
    <source>
        <dbReference type="Google" id="ProtNLM"/>
    </source>
</evidence>
<evidence type="ECO:0000256" key="1">
    <source>
        <dbReference type="SAM" id="MobiDB-lite"/>
    </source>
</evidence>
<dbReference type="RefSeq" id="WP_263124182.1">
    <property type="nucleotide sequence ID" value="NZ_CP106753.1"/>
</dbReference>
<feature type="region of interest" description="Disordered" evidence="1">
    <location>
        <begin position="16"/>
        <end position="45"/>
    </location>
</feature>
<protein>
    <recommendedName>
        <fullName evidence="4">DUF5610 domain-containing protein</fullName>
    </recommendedName>
</protein>
<dbReference type="Proteomes" id="UP001061302">
    <property type="component" value="Chromosome"/>
</dbReference>
<evidence type="ECO:0000313" key="2">
    <source>
        <dbReference type="EMBL" id="UXY14858.1"/>
    </source>
</evidence>
<keyword evidence="3" id="KW-1185">Reference proteome</keyword>
<proteinExistence type="predicted"/>
<accession>A0ABY6DME4</accession>
<reference evidence="2" key="1">
    <citation type="submission" date="2022-10" db="EMBL/GenBank/DDBJ databases">
        <title>Chitiniphilus purpureus sp. nov., a novel chitin-degrading bacterium isolated from crawfish pond sediment.</title>
        <authorList>
            <person name="Li K."/>
        </authorList>
    </citation>
    <scope>NUCLEOTIDE SEQUENCE</scope>
    <source>
        <strain evidence="2">CD1</strain>
    </source>
</reference>
<organism evidence="2 3">
    <name type="scientific">Chitiniphilus purpureus</name>
    <dbReference type="NCBI Taxonomy" id="2981137"/>
    <lineage>
        <taxon>Bacteria</taxon>
        <taxon>Pseudomonadati</taxon>
        <taxon>Pseudomonadota</taxon>
        <taxon>Betaproteobacteria</taxon>
        <taxon>Neisseriales</taxon>
        <taxon>Chitinibacteraceae</taxon>
        <taxon>Chitiniphilus</taxon>
    </lineage>
</organism>
<gene>
    <name evidence="2" type="ORF">N8I74_16290</name>
</gene>